<organism evidence="2 3">
    <name type="scientific">Cristinia sonorae</name>
    <dbReference type="NCBI Taxonomy" id="1940300"/>
    <lineage>
        <taxon>Eukaryota</taxon>
        <taxon>Fungi</taxon>
        <taxon>Dikarya</taxon>
        <taxon>Basidiomycota</taxon>
        <taxon>Agaricomycotina</taxon>
        <taxon>Agaricomycetes</taxon>
        <taxon>Agaricomycetidae</taxon>
        <taxon>Agaricales</taxon>
        <taxon>Pleurotineae</taxon>
        <taxon>Stephanosporaceae</taxon>
        <taxon>Cristinia</taxon>
    </lineage>
</organism>
<proteinExistence type="predicted"/>
<dbReference type="EMBL" id="JAEVFJ010000006">
    <property type="protein sequence ID" value="KAH8103857.1"/>
    <property type="molecule type" value="Genomic_DNA"/>
</dbReference>
<reference evidence="2" key="1">
    <citation type="journal article" date="2021" name="New Phytol.">
        <title>Evolutionary innovations through gain and loss of genes in the ectomycorrhizal Boletales.</title>
        <authorList>
            <person name="Wu G."/>
            <person name="Miyauchi S."/>
            <person name="Morin E."/>
            <person name="Kuo A."/>
            <person name="Drula E."/>
            <person name="Varga T."/>
            <person name="Kohler A."/>
            <person name="Feng B."/>
            <person name="Cao Y."/>
            <person name="Lipzen A."/>
            <person name="Daum C."/>
            <person name="Hundley H."/>
            <person name="Pangilinan J."/>
            <person name="Johnson J."/>
            <person name="Barry K."/>
            <person name="LaButti K."/>
            <person name="Ng V."/>
            <person name="Ahrendt S."/>
            <person name="Min B."/>
            <person name="Choi I.G."/>
            <person name="Park H."/>
            <person name="Plett J.M."/>
            <person name="Magnuson J."/>
            <person name="Spatafora J.W."/>
            <person name="Nagy L.G."/>
            <person name="Henrissat B."/>
            <person name="Grigoriev I.V."/>
            <person name="Yang Z.L."/>
            <person name="Xu J."/>
            <person name="Martin F.M."/>
        </authorList>
    </citation>
    <scope>NUCLEOTIDE SEQUENCE</scope>
    <source>
        <strain evidence="2">KKN 215</strain>
    </source>
</reference>
<evidence type="ECO:0000256" key="1">
    <source>
        <dbReference type="SAM" id="MobiDB-lite"/>
    </source>
</evidence>
<dbReference type="AlphaFoldDB" id="A0A8K0UVQ7"/>
<feature type="region of interest" description="Disordered" evidence="1">
    <location>
        <begin position="354"/>
        <end position="434"/>
    </location>
</feature>
<keyword evidence="3" id="KW-1185">Reference proteome</keyword>
<protein>
    <submittedName>
        <fullName evidence="2">Uncharacterized protein</fullName>
    </submittedName>
</protein>
<name>A0A8K0UVQ7_9AGAR</name>
<sequence>MSSNSVKSPSHIRRVLTRARAAFDGNPKLMDCISEHLPGPPPSMLNHTVSSSTRGLTDTEKSFSQAQELKWVASFPNLVPLLREKLKRNSSFHEVSNRVLDLSNPEHATLFLSLHPDCTGIGLPPEIRSEADTTSHINAKLVWPAILIIQLMCELDTERCHLIPYVSSSEGKKGAGIPDGATFEHLGGKGVITLEWKTENAMPAKALSELVSALEELKKRGYSIPIRFWWPREGHSRPFAKCLSQVWGQMRNKQYNVIVATLSSLTETFFFYRHPTEHKNVLFMSSAVAYKDIEVLDFVAIFAFALGLTSLSDDELPVFDTERWGYLDLYYDAHPQKQPIPTVNEVTAILQQQSTVPPANAVSKSKSQSKPQPGSSNPKTVYSTFTDDESDVDATPKAKKKRASTPIDSDVNATPVAPTRLLRRGRSARYGRTD</sequence>
<gene>
    <name evidence="2" type="ORF">BXZ70DRAFT_668588</name>
</gene>
<accession>A0A8K0UVQ7</accession>
<evidence type="ECO:0000313" key="3">
    <source>
        <dbReference type="Proteomes" id="UP000813824"/>
    </source>
</evidence>
<feature type="compositionally biased region" description="Basic residues" evidence="1">
    <location>
        <begin position="421"/>
        <end position="434"/>
    </location>
</feature>
<evidence type="ECO:0000313" key="2">
    <source>
        <dbReference type="EMBL" id="KAH8103857.1"/>
    </source>
</evidence>
<dbReference type="Proteomes" id="UP000813824">
    <property type="component" value="Unassembled WGS sequence"/>
</dbReference>
<comment type="caution">
    <text evidence="2">The sequence shown here is derived from an EMBL/GenBank/DDBJ whole genome shotgun (WGS) entry which is preliminary data.</text>
</comment>
<feature type="compositionally biased region" description="Low complexity" evidence="1">
    <location>
        <begin position="363"/>
        <end position="379"/>
    </location>
</feature>
<dbReference type="OrthoDB" id="3265984at2759"/>